<dbReference type="PATRIC" id="fig|1678637.3.peg.3133"/>
<evidence type="ECO:0000256" key="1">
    <source>
        <dbReference type="SAM" id="SignalP"/>
    </source>
</evidence>
<dbReference type="AlphaFoldDB" id="A0A0K9XER2"/>
<organism evidence="2 3">
    <name type="scientific">Streptomyces caatingaensis</name>
    <dbReference type="NCBI Taxonomy" id="1678637"/>
    <lineage>
        <taxon>Bacteria</taxon>
        <taxon>Bacillati</taxon>
        <taxon>Actinomycetota</taxon>
        <taxon>Actinomycetes</taxon>
        <taxon>Kitasatosporales</taxon>
        <taxon>Streptomycetaceae</taxon>
        <taxon>Streptomyces</taxon>
    </lineage>
</organism>
<comment type="caution">
    <text evidence="2">The sequence shown here is derived from an EMBL/GenBank/DDBJ whole genome shotgun (WGS) entry which is preliminary data.</text>
</comment>
<feature type="signal peptide" evidence="1">
    <location>
        <begin position="1"/>
        <end position="25"/>
    </location>
</feature>
<keyword evidence="3" id="KW-1185">Reference proteome</keyword>
<reference evidence="3" key="1">
    <citation type="submission" date="2015-07" db="EMBL/GenBank/DDBJ databases">
        <title>Draft genome sequence of Streptomyces sp. CMAA 1322, a bacterium isolated from Caatinga biome, from dry forest semiarid of Brazil.</title>
        <authorList>
            <person name="Santos S.N."/>
            <person name="Gacesa R."/>
            <person name="Taketani R.G."/>
            <person name="Long P.F."/>
            <person name="Melo I.S."/>
        </authorList>
    </citation>
    <scope>NUCLEOTIDE SEQUENCE [LARGE SCALE GENOMIC DNA]</scope>
    <source>
        <strain evidence="3">CMAA 1322</strain>
    </source>
</reference>
<evidence type="ECO:0000313" key="2">
    <source>
        <dbReference type="EMBL" id="KNB51581.1"/>
    </source>
</evidence>
<name>A0A0K9XER2_9ACTN</name>
<evidence type="ECO:0000313" key="3">
    <source>
        <dbReference type="Proteomes" id="UP000037288"/>
    </source>
</evidence>
<keyword evidence="1" id="KW-0732">Signal</keyword>
<protein>
    <submittedName>
        <fullName evidence="2">Uncharacterized protein</fullName>
    </submittedName>
</protein>
<accession>A0A0K9XER2</accession>
<dbReference type="RefSeq" id="WP_049716588.1">
    <property type="nucleotide sequence ID" value="NZ_LFXA01000009.1"/>
</dbReference>
<proteinExistence type="predicted"/>
<feature type="chain" id="PRO_5038630826" evidence="1">
    <location>
        <begin position="26"/>
        <end position="91"/>
    </location>
</feature>
<sequence>MRRRRSRIAVLAAVAAFAAGSTAVAAAAADGESAEEGPCATTTTAVVGRDGSVVATFHDGDTSWGVRIHRDGRMRQMTVCAEFTSVTHLDH</sequence>
<dbReference type="EMBL" id="LFXA01000009">
    <property type="protein sequence ID" value="KNB51581.1"/>
    <property type="molecule type" value="Genomic_DNA"/>
</dbReference>
<dbReference type="Proteomes" id="UP000037288">
    <property type="component" value="Unassembled WGS sequence"/>
</dbReference>
<gene>
    <name evidence="2" type="ORF">AC230_14535</name>
</gene>